<organism evidence="1 2">
    <name type="scientific">Steinernema glaseri</name>
    <dbReference type="NCBI Taxonomy" id="37863"/>
    <lineage>
        <taxon>Eukaryota</taxon>
        <taxon>Metazoa</taxon>
        <taxon>Ecdysozoa</taxon>
        <taxon>Nematoda</taxon>
        <taxon>Chromadorea</taxon>
        <taxon>Rhabditida</taxon>
        <taxon>Tylenchina</taxon>
        <taxon>Panagrolaimomorpha</taxon>
        <taxon>Strongyloidoidea</taxon>
        <taxon>Steinernematidae</taxon>
        <taxon>Steinernema</taxon>
    </lineage>
</organism>
<evidence type="ECO:0000313" key="1">
    <source>
        <dbReference type="Proteomes" id="UP000095287"/>
    </source>
</evidence>
<sequence length="68" mass="7490">MREVSALTSDVRITLSTEISRPRIQEAASMLEGKECSGNDGNFAWPMVASLTERARSRAGKKFEESLS</sequence>
<reference evidence="2" key="1">
    <citation type="submission" date="2016-11" db="UniProtKB">
        <authorList>
            <consortium name="WormBaseParasite"/>
        </authorList>
    </citation>
    <scope>IDENTIFICATION</scope>
</reference>
<keyword evidence="1" id="KW-1185">Reference proteome</keyword>
<proteinExistence type="predicted"/>
<accession>A0A1I7XX59</accession>
<protein>
    <submittedName>
        <fullName evidence="2">CO_deh_flav_C domain-containing protein</fullName>
    </submittedName>
</protein>
<dbReference type="Proteomes" id="UP000095287">
    <property type="component" value="Unplaced"/>
</dbReference>
<name>A0A1I7XX59_9BILA</name>
<evidence type="ECO:0000313" key="2">
    <source>
        <dbReference type="WBParaSite" id="L893_g10212.t1"/>
    </source>
</evidence>
<dbReference type="AlphaFoldDB" id="A0A1I7XX59"/>
<dbReference type="WBParaSite" id="L893_g10212.t1">
    <property type="protein sequence ID" value="L893_g10212.t1"/>
    <property type="gene ID" value="L893_g10212"/>
</dbReference>